<organism evidence="2 3">
    <name type="scientific">Candidatus Roizmanbacteria bacterium CG10_big_fil_rev_8_21_14_0_10_39_12</name>
    <dbReference type="NCBI Taxonomy" id="1974852"/>
    <lineage>
        <taxon>Bacteria</taxon>
        <taxon>Candidatus Roizmaniibacteriota</taxon>
    </lineage>
</organism>
<dbReference type="Proteomes" id="UP000230222">
    <property type="component" value="Unassembled WGS sequence"/>
</dbReference>
<feature type="transmembrane region" description="Helical" evidence="1">
    <location>
        <begin position="167"/>
        <end position="191"/>
    </location>
</feature>
<keyword evidence="1" id="KW-0472">Membrane</keyword>
<reference evidence="3" key="1">
    <citation type="submission" date="2017-09" db="EMBL/GenBank/DDBJ databases">
        <title>Depth-based differentiation of microbial function through sediment-hosted aquifers and enrichment of novel symbionts in the deep terrestrial subsurface.</title>
        <authorList>
            <person name="Probst A.J."/>
            <person name="Ladd B."/>
            <person name="Jarett J.K."/>
            <person name="Geller-Mcgrath D.E."/>
            <person name="Sieber C.M.K."/>
            <person name="Emerson J.B."/>
            <person name="Anantharaman K."/>
            <person name="Thomas B.C."/>
            <person name="Malmstrom R."/>
            <person name="Stieglmeier M."/>
            <person name="Klingl A."/>
            <person name="Woyke T."/>
            <person name="Ryan C.M."/>
            <person name="Banfield J.F."/>
        </authorList>
    </citation>
    <scope>NUCLEOTIDE SEQUENCE [LARGE SCALE GENOMIC DNA]</scope>
</reference>
<dbReference type="AlphaFoldDB" id="A0A2M8KP11"/>
<evidence type="ECO:0000313" key="2">
    <source>
        <dbReference type="EMBL" id="PJE61641.1"/>
    </source>
</evidence>
<comment type="caution">
    <text evidence="2">The sequence shown here is derived from an EMBL/GenBank/DDBJ whole genome shotgun (WGS) entry which is preliminary data.</text>
</comment>
<sequence length="197" mass="21557">MKKYLFVTIVVFTLSLIIPTRSFAQGMMQGMMDGNDTTISESESHTTQGEAEGKGLWEGLQANELGCENLSDEDFHALGMYFMGLMAGDSHEAMDTMMTQMMGEEGEDQMHIAMGKRMSGCDSDAALPQSMPALSGFEGMSGNMMPMMMNMMMGGGTNPMGTFSWGLGFWLVTLTLLVWLVVGVLAAIWLAKQIRKK</sequence>
<accession>A0A2M8KP11</accession>
<evidence type="ECO:0000256" key="1">
    <source>
        <dbReference type="SAM" id="Phobius"/>
    </source>
</evidence>
<name>A0A2M8KP11_9BACT</name>
<proteinExistence type="predicted"/>
<evidence type="ECO:0000313" key="3">
    <source>
        <dbReference type="Proteomes" id="UP000230222"/>
    </source>
</evidence>
<protein>
    <submittedName>
        <fullName evidence="2">Uncharacterized protein</fullName>
    </submittedName>
</protein>
<keyword evidence="1" id="KW-1133">Transmembrane helix</keyword>
<dbReference type="EMBL" id="PFEC01000061">
    <property type="protein sequence ID" value="PJE61641.1"/>
    <property type="molecule type" value="Genomic_DNA"/>
</dbReference>
<gene>
    <name evidence="2" type="ORF">COU87_03590</name>
</gene>
<keyword evidence="1" id="KW-0812">Transmembrane</keyword>